<protein>
    <submittedName>
        <fullName evidence="1">Uncharacterized protein</fullName>
    </submittedName>
</protein>
<accession>A0A164LV99</accession>
<sequence length="65" mass="7477">MKRNETGTKRKIVRYTGGIAILLLLISFIYQWKNGLEVDTTENFSLALIVAIFLSSFIPERKRDS</sequence>
<evidence type="ECO:0000313" key="2">
    <source>
        <dbReference type="Proteomes" id="UP000076482"/>
    </source>
</evidence>
<evidence type="ECO:0000313" key="1">
    <source>
        <dbReference type="EMBL" id="KZD57657.1"/>
    </source>
</evidence>
<organism evidence="1 2">
    <name type="scientific">Bacillus cereus</name>
    <dbReference type="NCBI Taxonomy" id="1396"/>
    <lineage>
        <taxon>Bacteria</taxon>
        <taxon>Bacillati</taxon>
        <taxon>Bacillota</taxon>
        <taxon>Bacilli</taxon>
        <taxon>Bacillales</taxon>
        <taxon>Bacillaceae</taxon>
        <taxon>Bacillus</taxon>
        <taxon>Bacillus cereus group</taxon>
    </lineage>
</organism>
<dbReference type="PATRIC" id="fig|1396.535.peg.6604"/>
<dbReference type="GeneID" id="92801579"/>
<name>A0A164LV99_BACCE</name>
<comment type="caution">
    <text evidence="1">The sequence shown here is derived from an EMBL/GenBank/DDBJ whole genome shotgun (WGS) entry which is preliminary data.</text>
</comment>
<proteinExistence type="predicted"/>
<dbReference type="Proteomes" id="UP000076482">
    <property type="component" value="Unassembled WGS sequence"/>
</dbReference>
<gene>
    <name evidence="1" type="ORF">B4088_4693</name>
</gene>
<dbReference type="OrthoDB" id="2924965at2"/>
<dbReference type="AlphaFoldDB" id="A0A164LV99"/>
<reference evidence="1 2" key="1">
    <citation type="submission" date="2015-09" db="EMBL/GenBank/DDBJ databases">
        <title>Bacillus cereus food isolates.</title>
        <authorList>
            <person name="Boekhorst J."/>
        </authorList>
    </citation>
    <scope>NUCLEOTIDE SEQUENCE [LARGE SCALE GENOMIC DNA]</scope>
    <source>
        <strain evidence="1 2">B4088</strain>
    </source>
</reference>
<dbReference type="EMBL" id="LJKE01000087">
    <property type="protein sequence ID" value="KZD57657.1"/>
    <property type="molecule type" value="Genomic_DNA"/>
</dbReference>
<dbReference type="RefSeq" id="WP_000827732.1">
    <property type="nucleotide sequence ID" value="NZ_CAJNDR010000001.1"/>
</dbReference>